<dbReference type="EMBL" id="JBEFKJ010000018">
    <property type="protein sequence ID" value="KAL2041144.1"/>
    <property type="molecule type" value="Genomic_DNA"/>
</dbReference>
<proteinExistence type="predicted"/>
<evidence type="ECO:0000256" key="1">
    <source>
        <dbReference type="SAM" id="MobiDB-lite"/>
    </source>
</evidence>
<dbReference type="InterPro" id="IPR057678">
    <property type="entry name" value="DUF7918"/>
</dbReference>
<organism evidence="3 4">
    <name type="scientific">Stereocaulon virgatum</name>
    <dbReference type="NCBI Taxonomy" id="373712"/>
    <lineage>
        <taxon>Eukaryota</taxon>
        <taxon>Fungi</taxon>
        <taxon>Dikarya</taxon>
        <taxon>Ascomycota</taxon>
        <taxon>Pezizomycotina</taxon>
        <taxon>Lecanoromycetes</taxon>
        <taxon>OSLEUM clade</taxon>
        <taxon>Lecanoromycetidae</taxon>
        <taxon>Lecanorales</taxon>
        <taxon>Lecanorineae</taxon>
        <taxon>Stereocaulaceae</taxon>
        <taxon>Stereocaulon</taxon>
    </lineage>
</organism>
<keyword evidence="4" id="KW-1185">Reference proteome</keyword>
<gene>
    <name evidence="3" type="ORF">N7G274_006088</name>
</gene>
<protein>
    <recommendedName>
        <fullName evidence="2">DUF7918 domain-containing protein</fullName>
    </recommendedName>
</protein>
<feature type="domain" description="DUF7918" evidence="2">
    <location>
        <begin position="5"/>
        <end position="49"/>
    </location>
</feature>
<feature type="region of interest" description="Disordered" evidence="1">
    <location>
        <begin position="82"/>
        <end position="128"/>
    </location>
</feature>
<sequence length="128" mass="14767">MWLGEVQTSKAVNYYETISVNSKEPPIAIFKFNYRSRKALQGLHLIPRTPSPPRNLTPVPLEERPIDDLALEEMRELLRRQRARQRTGYETITRNDSGAKPEADVTANRSVKRQRDQKYDNILASASE</sequence>
<evidence type="ECO:0000259" key="2">
    <source>
        <dbReference type="Pfam" id="PF25534"/>
    </source>
</evidence>
<evidence type="ECO:0000313" key="3">
    <source>
        <dbReference type="EMBL" id="KAL2041144.1"/>
    </source>
</evidence>
<accession>A0ABR4A5G4</accession>
<evidence type="ECO:0000313" key="4">
    <source>
        <dbReference type="Proteomes" id="UP001590950"/>
    </source>
</evidence>
<dbReference type="Proteomes" id="UP001590950">
    <property type="component" value="Unassembled WGS sequence"/>
</dbReference>
<comment type="caution">
    <text evidence="3">The sequence shown here is derived from an EMBL/GenBank/DDBJ whole genome shotgun (WGS) entry which is preliminary data.</text>
</comment>
<reference evidence="3 4" key="1">
    <citation type="submission" date="2024-09" db="EMBL/GenBank/DDBJ databases">
        <title>Rethinking Asexuality: The Enigmatic Case of Functional Sexual Genes in Lepraria (Stereocaulaceae).</title>
        <authorList>
            <person name="Doellman M."/>
            <person name="Sun Y."/>
            <person name="Barcenas-Pena A."/>
            <person name="Lumbsch H.T."/>
            <person name="Grewe F."/>
        </authorList>
    </citation>
    <scope>NUCLEOTIDE SEQUENCE [LARGE SCALE GENOMIC DNA]</scope>
    <source>
        <strain evidence="3 4">Mercado 3170</strain>
    </source>
</reference>
<name>A0ABR4A5G4_9LECA</name>
<dbReference type="Pfam" id="PF25534">
    <property type="entry name" value="DUF7918"/>
    <property type="match status" value="1"/>
</dbReference>